<dbReference type="InterPro" id="IPR001915">
    <property type="entry name" value="Peptidase_M48"/>
</dbReference>
<evidence type="ECO:0000256" key="7">
    <source>
        <dbReference type="ARBA" id="ARBA00022989"/>
    </source>
</evidence>
<comment type="cofactor">
    <cofactor evidence="10">
        <name>Zn(2+)</name>
        <dbReference type="ChEBI" id="CHEBI:29105"/>
    </cofactor>
    <text evidence="10">Binds 1 zinc ion per subunit.</text>
</comment>
<reference evidence="14 15" key="1">
    <citation type="submission" date="2023-01" db="EMBL/GenBank/DDBJ databases">
        <title>Novel diversity within Roseofilum (Cyanobacteria; Desertifilaceae) from marine benthic mats with descriptions of four novel species.</title>
        <authorList>
            <person name="Wang Y."/>
            <person name="Berthold D.E."/>
            <person name="Hu J."/>
            <person name="Lefler F.W."/>
            <person name="Laughinghouse H.D. IV."/>
        </authorList>
    </citation>
    <scope>NUCLEOTIDE SEQUENCE [LARGE SCALE GENOMIC DNA]</scope>
    <source>
        <strain evidence="14 15">BLCC-M143</strain>
    </source>
</reference>
<feature type="compositionally biased region" description="Basic and acidic residues" evidence="11">
    <location>
        <begin position="302"/>
        <end position="313"/>
    </location>
</feature>
<evidence type="ECO:0000256" key="6">
    <source>
        <dbReference type="ARBA" id="ARBA00022833"/>
    </source>
</evidence>
<evidence type="ECO:0000256" key="9">
    <source>
        <dbReference type="ARBA" id="ARBA00023136"/>
    </source>
</evidence>
<evidence type="ECO:0000313" key="14">
    <source>
        <dbReference type="EMBL" id="MDJ1182007.1"/>
    </source>
</evidence>
<evidence type="ECO:0000256" key="1">
    <source>
        <dbReference type="ARBA" id="ARBA00022475"/>
    </source>
</evidence>
<keyword evidence="1" id="KW-1003">Cell membrane</keyword>
<feature type="domain" description="Peptidase M48" evidence="13">
    <location>
        <begin position="60"/>
        <end position="267"/>
    </location>
</feature>
<feature type="region of interest" description="Disordered" evidence="11">
    <location>
        <begin position="278"/>
        <end position="313"/>
    </location>
</feature>
<feature type="compositionally biased region" description="Polar residues" evidence="11">
    <location>
        <begin position="287"/>
        <end position="301"/>
    </location>
</feature>
<evidence type="ECO:0000256" key="4">
    <source>
        <dbReference type="ARBA" id="ARBA00022723"/>
    </source>
</evidence>
<protein>
    <submittedName>
        <fullName evidence="14">M48 family metallopeptidase</fullName>
    </submittedName>
</protein>
<evidence type="ECO:0000256" key="2">
    <source>
        <dbReference type="ARBA" id="ARBA00022670"/>
    </source>
</evidence>
<evidence type="ECO:0000256" key="11">
    <source>
        <dbReference type="SAM" id="MobiDB-lite"/>
    </source>
</evidence>
<gene>
    <name evidence="14" type="ORF">PMH09_02255</name>
</gene>
<dbReference type="Pfam" id="PF01435">
    <property type="entry name" value="Peptidase_M48"/>
    <property type="match status" value="1"/>
</dbReference>
<feature type="transmembrane region" description="Helical" evidence="12">
    <location>
        <begin position="155"/>
        <end position="173"/>
    </location>
</feature>
<dbReference type="CDD" id="cd07325">
    <property type="entry name" value="M48_Ste24p_like"/>
    <property type="match status" value="1"/>
</dbReference>
<keyword evidence="4" id="KW-0479">Metal-binding</keyword>
<dbReference type="PANTHER" id="PTHR43221:SF3">
    <property type="entry name" value="SLL1280 PROTEIN"/>
    <property type="match status" value="1"/>
</dbReference>
<keyword evidence="5 10" id="KW-0378">Hydrolase</keyword>
<keyword evidence="2 10" id="KW-0645">Protease</keyword>
<dbReference type="Proteomes" id="UP001232992">
    <property type="component" value="Unassembled WGS sequence"/>
</dbReference>
<evidence type="ECO:0000256" key="3">
    <source>
        <dbReference type="ARBA" id="ARBA00022692"/>
    </source>
</evidence>
<keyword evidence="9 12" id="KW-0472">Membrane</keyword>
<dbReference type="PANTHER" id="PTHR43221">
    <property type="entry name" value="PROTEASE HTPX"/>
    <property type="match status" value="1"/>
</dbReference>
<keyword evidence="8 10" id="KW-0482">Metalloprotease</keyword>
<dbReference type="RefSeq" id="WP_283756656.1">
    <property type="nucleotide sequence ID" value="NZ_JAQOSQ010000001.1"/>
</dbReference>
<keyword evidence="15" id="KW-1185">Reference proteome</keyword>
<evidence type="ECO:0000313" key="15">
    <source>
        <dbReference type="Proteomes" id="UP001232992"/>
    </source>
</evidence>
<accession>A0ABT7BS41</accession>
<evidence type="ECO:0000256" key="12">
    <source>
        <dbReference type="SAM" id="Phobius"/>
    </source>
</evidence>
<name>A0ABT7BS41_9CYAN</name>
<evidence type="ECO:0000256" key="5">
    <source>
        <dbReference type="ARBA" id="ARBA00022801"/>
    </source>
</evidence>
<sequence length="330" mass="37903">MPTYTGISSEAFRHPLDWEAEQTLRSFPGFDLVARKFVEFIYERPQYILYMGNYIQAGPRQFSTVYQLFRECVRDLDISPEPALFISQNPQVNAHALGEENPLIALNTSLLDMMNEAEIKSVIAHELGHLKCGHTVLTQMAIWVMTTANMLGNTAFGFGLGNLFSIGLIYAFYEWRRKAELSADRAALLVTDDLPLVMETMMKLAGGSSKYSHELSLQEFIRQSERYCDLDSENLNQVYKFLLYNGGQGMMLSHPFAVDRVRYLQEWYDSAEYSQIRQGNYPHRSEQGSVEVNSETPSSDSKATEAENLRQELQDLQEQIEQLRMRRNNE</sequence>
<dbReference type="Gene3D" id="3.30.2010.10">
    <property type="entry name" value="Metalloproteases ('zincins'), catalytic domain"/>
    <property type="match status" value="1"/>
</dbReference>
<comment type="caution">
    <text evidence="14">The sequence shown here is derived from an EMBL/GenBank/DDBJ whole genome shotgun (WGS) entry which is preliminary data.</text>
</comment>
<keyword evidence="7 12" id="KW-1133">Transmembrane helix</keyword>
<comment type="similarity">
    <text evidence="10">Belongs to the peptidase M48 family.</text>
</comment>
<evidence type="ECO:0000256" key="8">
    <source>
        <dbReference type="ARBA" id="ARBA00023049"/>
    </source>
</evidence>
<organism evidence="14 15">
    <name type="scientific">Roseofilum casamattae BLCC-M143</name>
    <dbReference type="NCBI Taxonomy" id="3022442"/>
    <lineage>
        <taxon>Bacteria</taxon>
        <taxon>Bacillati</taxon>
        <taxon>Cyanobacteriota</taxon>
        <taxon>Cyanophyceae</taxon>
        <taxon>Desertifilales</taxon>
        <taxon>Desertifilaceae</taxon>
        <taxon>Roseofilum</taxon>
        <taxon>Roseofilum casamattae</taxon>
    </lineage>
</organism>
<dbReference type="EMBL" id="JAQOSQ010000001">
    <property type="protein sequence ID" value="MDJ1182007.1"/>
    <property type="molecule type" value="Genomic_DNA"/>
</dbReference>
<keyword evidence="6 10" id="KW-0862">Zinc</keyword>
<keyword evidence="3 12" id="KW-0812">Transmembrane</keyword>
<proteinExistence type="inferred from homology"/>
<evidence type="ECO:0000259" key="13">
    <source>
        <dbReference type="Pfam" id="PF01435"/>
    </source>
</evidence>
<evidence type="ECO:0000256" key="10">
    <source>
        <dbReference type="RuleBase" id="RU003983"/>
    </source>
</evidence>
<dbReference type="InterPro" id="IPR050083">
    <property type="entry name" value="HtpX_protease"/>
</dbReference>